<evidence type="ECO:0000256" key="1">
    <source>
        <dbReference type="ARBA" id="ARBA00004123"/>
    </source>
</evidence>
<dbReference type="Gene3D" id="4.10.60.10">
    <property type="entry name" value="Zinc finger, CCHC-type"/>
    <property type="match status" value="1"/>
</dbReference>
<dbReference type="OrthoDB" id="1099063at2759"/>
<feature type="compositionally biased region" description="Low complexity" evidence="8">
    <location>
        <begin position="65"/>
        <end position="78"/>
    </location>
</feature>
<dbReference type="InterPro" id="IPR035979">
    <property type="entry name" value="RBD_domain_sf"/>
</dbReference>
<dbReference type="OMA" id="SAHEYDD"/>
<reference evidence="13" key="1">
    <citation type="journal article" date="2011" name="Science">
        <title>The plant cell wall-decomposing machinery underlies the functional diversity of forest fungi.</title>
        <authorList>
            <person name="Eastwood D.C."/>
            <person name="Floudas D."/>
            <person name="Binder M."/>
            <person name="Majcherczyk A."/>
            <person name="Schneider P."/>
            <person name="Aerts A."/>
            <person name="Asiegbu F.O."/>
            <person name="Baker S.E."/>
            <person name="Barry K."/>
            <person name="Bendiksby M."/>
            <person name="Blumentritt M."/>
            <person name="Coutinho P.M."/>
            <person name="Cullen D."/>
            <person name="de Vries R.P."/>
            <person name="Gathman A."/>
            <person name="Goodell B."/>
            <person name="Henrissat B."/>
            <person name="Ihrmark K."/>
            <person name="Kauserud H."/>
            <person name="Kohler A."/>
            <person name="LaButti K."/>
            <person name="Lapidus A."/>
            <person name="Lavin J.L."/>
            <person name="Lee Y.-H."/>
            <person name="Lindquist E."/>
            <person name="Lilly W."/>
            <person name="Lucas S."/>
            <person name="Morin E."/>
            <person name="Murat C."/>
            <person name="Oguiza J.A."/>
            <person name="Park J."/>
            <person name="Pisabarro A.G."/>
            <person name="Riley R."/>
            <person name="Rosling A."/>
            <person name="Salamov A."/>
            <person name="Schmidt O."/>
            <person name="Schmutz J."/>
            <person name="Skrede I."/>
            <person name="Stenlid J."/>
            <person name="Wiebenga A."/>
            <person name="Xie X."/>
            <person name="Kuees U."/>
            <person name="Hibbett D.S."/>
            <person name="Hoffmeister D."/>
            <person name="Hoegberg N."/>
            <person name="Martin F."/>
            <person name="Grigoriev I.V."/>
            <person name="Watkinson S.C."/>
        </authorList>
    </citation>
    <scope>NUCLEOTIDE SEQUENCE [LARGE SCALE GENOMIC DNA]</scope>
    <source>
        <strain evidence="13">strain S7.3</strain>
    </source>
</reference>
<dbReference type="GO" id="GO:0005737">
    <property type="term" value="C:cytoplasm"/>
    <property type="evidence" value="ECO:0007669"/>
    <property type="project" value="TreeGrafter"/>
</dbReference>
<evidence type="ECO:0000256" key="6">
    <source>
        <dbReference type="PROSITE-ProRule" id="PRU00047"/>
    </source>
</evidence>
<dbReference type="GO" id="GO:0008270">
    <property type="term" value="F:zinc ion binding"/>
    <property type="evidence" value="ECO:0007669"/>
    <property type="project" value="UniProtKB-KW"/>
</dbReference>
<dbReference type="Pfam" id="PF00076">
    <property type="entry name" value="RRM_1"/>
    <property type="match status" value="1"/>
</dbReference>
<evidence type="ECO:0000256" key="7">
    <source>
        <dbReference type="PROSITE-ProRule" id="PRU00176"/>
    </source>
</evidence>
<dbReference type="SMART" id="SM00343">
    <property type="entry name" value="ZnF_C2HC"/>
    <property type="match status" value="1"/>
</dbReference>
<dbReference type="InterPro" id="IPR050374">
    <property type="entry name" value="RRT5_SRSF_SR"/>
</dbReference>
<evidence type="ECO:0000256" key="8">
    <source>
        <dbReference type="SAM" id="MobiDB-lite"/>
    </source>
</evidence>
<evidence type="ECO:0000256" key="5">
    <source>
        <dbReference type="ARBA" id="ARBA00023242"/>
    </source>
</evidence>
<keyword evidence="2" id="KW-0507">mRNA processing</keyword>
<dbReference type="InterPro" id="IPR001878">
    <property type="entry name" value="Znf_CCHC"/>
</dbReference>
<proteinExistence type="predicted"/>
<dbReference type="GO" id="GO:0006397">
    <property type="term" value="P:mRNA processing"/>
    <property type="evidence" value="ECO:0007669"/>
    <property type="project" value="UniProtKB-KW"/>
</dbReference>
<protein>
    <recommendedName>
        <fullName evidence="14">CCHC-type domain-containing protein</fullName>
    </recommendedName>
</protein>
<dbReference type="InterPro" id="IPR012677">
    <property type="entry name" value="Nucleotide-bd_a/b_plait_sf"/>
</dbReference>
<evidence type="ECO:0000313" key="13">
    <source>
        <dbReference type="Proteomes" id="UP000008063"/>
    </source>
</evidence>
<dbReference type="Proteomes" id="UP000008063">
    <property type="component" value="Unassembled WGS sequence"/>
</dbReference>
<keyword evidence="9" id="KW-0812">Transmembrane</keyword>
<evidence type="ECO:0000313" key="12">
    <source>
        <dbReference type="EMBL" id="EGO02822.1"/>
    </source>
</evidence>
<keyword evidence="4 7" id="KW-0694">RNA-binding</keyword>
<dbReference type="SUPFAM" id="SSF54928">
    <property type="entry name" value="RNA-binding domain, RBD"/>
    <property type="match status" value="1"/>
</dbReference>
<comment type="subcellular location">
    <subcellularLocation>
        <location evidence="1">Nucleus</location>
    </subcellularLocation>
</comment>
<dbReference type="InParanoid" id="F8PMJ0"/>
<dbReference type="CDD" id="cd00590">
    <property type="entry name" value="RRM_SF"/>
    <property type="match status" value="1"/>
</dbReference>
<feature type="compositionally biased region" description="Pro residues" evidence="8">
    <location>
        <begin position="396"/>
        <end position="413"/>
    </location>
</feature>
<feature type="domain" description="RRM" evidence="10">
    <location>
        <begin position="143"/>
        <end position="213"/>
    </location>
</feature>
<evidence type="ECO:0000256" key="9">
    <source>
        <dbReference type="SAM" id="Phobius"/>
    </source>
</evidence>
<feature type="compositionally biased region" description="Basic and acidic residues" evidence="8">
    <location>
        <begin position="377"/>
        <end position="393"/>
    </location>
</feature>
<feature type="compositionally biased region" description="Basic and acidic residues" evidence="8">
    <location>
        <begin position="414"/>
        <end position="432"/>
    </location>
</feature>
<evidence type="ECO:0000256" key="3">
    <source>
        <dbReference type="ARBA" id="ARBA00022737"/>
    </source>
</evidence>
<sequence>MAASPNAADRGQPQTNDGWGSADGEQGFDSMMGPAGSTEPSNGAPLSPDGPEASQTPEIQEYHRGSSVGDNSNSNSCGKNDSGHREKQAKRAVCEILLWLVALGIVLSGALSYVLSVRRRSVSGKYAHLHGPLCLLRAGRLPNKVYVGGLPEHTRQEDLRSCFGKIGSIVNVELKVGYGFVEFDTKDAAEESVAKYNEGHFMGNKIRVEISHGGGRTSKHSGDPGACFKCGQTGHWARECPNHTVAPQRRPAHPNDASLIDRMHPPRDYLPPPRDYPPFRDDPSPGRFPSSRDVRYGYDYPPIPPPGRDYRRPPSPPRALREYPVCPPLVRSAHEYDDYRMRGPPPPLARYDRPSYYPSERDLGYPTRGVMPPPPRDYYDRYDRRPPVPDDKYSSYPPPGSKPRTPPGGPPPIRGRDDYGGPHRDHVPEGRGRHSPPLRYADYAPRSIGADIPHRRRSRSPPRSVGPAHYDDYSGSFPENGYSGPPSIGPSLRGTGGPRDYSSRNGRDLVDLSGGYNRRL</sequence>
<evidence type="ECO:0000259" key="11">
    <source>
        <dbReference type="PROSITE" id="PS50158"/>
    </source>
</evidence>
<dbReference type="Gene3D" id="3.30.70.330">
    <property type="match status" value="1"/>
</dbReference>
<keyword evidence="6" id="KW-0863">Zinc-finger</keyword>
<dbReference type="Pfam" id="PF00098">
    <property type="entry name" value="zf-CCHC"/>
    <property type="match status" value="1"/>
</dbReference>
<dbReference type="SMART" id="SM00360">
    <property type="entry name" value="RRM"/>
    <property type="match status" value="1"/>
</dbReference>
<name>F8PMJ0_SERL3</name>
<dbReference type="PANTHER" id="PTHR23003">
    <property type="entry name" value="RNA RECOGNITION MOTIF RRM DOMAIN CONTAINING PROTEIN"/>
    <property type="match status" value="1"/>
</dbReference>
<accession>F8PMJ0</accession>
<dbReference type="HOGENOM" id="CLU_035735_0_0_1"/>
<gene>
    <name evidence="12" type="ORF">SERLA73DRAFT_70307</name>
</gene>
<dbReference type="STRING" id="936435.F8PMJ0"/>
<feature type="region of interest" description="Disordered" evidence="8">
    <location>
        <begin position="1"/>
        <end position="83"/>
    </location>
</feature>
<keyword evidence="5" id="KW-0539">Nucleus</keyword>
<dbReference type="GO" id="GO:0003729">
    <property type="term" value="F:mRNA binding"/>
    <property type="evidence" value="ECO:0007669"/>
    <property type="project" value="TreeGrafter"/>
</dbReference>
<keyword evidence="13" id="KW-1185">Reference proteome</keyword>
<feature type="compositionally biased region" description="Basic and acidic residues" evidence="8">
    <location>
        <begin position="277"/>
        <end position="296"/>
    </location>
</feature>
<organism evidence="13">
    <name type="scientific">Serpula lacrymans var. lacrymans (strain S7.3)</name>
    <name type="common">Dry rot fungus</name>
    <dbReference type="NCBI Taxonomy" id="936435"/>
    <lineage>
        <taxon>Eukaryota</taxon>
        <taxon>Fungi</taxon>
        <taxon>Dikarya</taxon>
        <taxon>Basidiomycota</taxon>
        <taxon>Agaricomycotina</taxon>
        <taxon>Agaricomycetes</taxon>
        <taxon>Agaricomycetidae</taxon>
        <taxon>Boletales</taxon>
        <taxon>Coniophorineae</taxon>
        <taxon>Serpulaceae</taxon>
        <taxon>Serpula</taxon>
    </lineage>
</organism>
<keyword evidence="6" id="KW-0479">Metal-binding</keyword>
<dbReference type="PANTHER" id="PTHR23003:SF62">
    <property type="entry name" value="SERINE_ARGININE (SR)-TYPE SHUTTLING MRNA BINDING PROTEIN NPL3"/>
    <property type="match status" value="1"/>
</dbReference>
<feature type="compositionally biased region" description="Basic and acidic residues" evidence="8">
    <location>
        <begin position="501"/>
        <end position="510"/>
    </location>
</feature>
<keyword evidence="9" id="KW-0472">Membrane</keyword>
<dbReference type="AlphaFoldDB" id="F8PMJ0"/>
<evidence type="ECO:0000256" key="4">
    <source>
        <dbReference type="ARBA" id="ARBA00022884"/>
    </source>
</evidence>
<evidence type="ECO:0008006" key="14">
    <source>
        <dbReference type="Google" id="ProtNLM"/>
    </source>
</evidence>
<feature type="domain" description="CCHC-type" evidence="11">
    <location>
        <begin position="227"/>
        <end position="242"/>
    </location>
</feature>
<dbReference type="EMBL" id="GL945476">
    <property type="protein sequence ID" value="EGO02822.1"/>
    <property type="molecule type" value="Genomic_DNA"/>
</dbReference>
<dbReference type="InterPro" id="IPR000504">
    <property type="entry name" value="RRM_dom"/>
</dbReference>
<feature type="compositionally biased region" description="Pro residues" evidence="8">
    <location>
        <begin position="301"/>
        <end position="317"/>
    </location>
</feature>
<keyword evidence="6" id="KW-0862">Zinc</keyword>
<keyword evidence="9" id="KW-1133">Transmembrane helix</keyword>
<feature type="transmembrane region" description="Helical" evidence="9">
    <location>
        <begin position="96"/>
        <end position="115"/>
    </location>
</feature>
<evidence type="ECO:0000256" key="2">
    <source>
        <dbReference type="ARBA" id="ARBA00022664"/>
    </source>
</evidence>
<keyword evidence="3" id="KW-0677">Repeat</keyword>
<evidence type="ECO:0000259" key="10">
    <source>
        <dbReference type="PROSITE" id="PS50102"/>
    </source>
</evidence>
<dbReference type="PROSITE" id="PS50102">
    <property type="entry name" value="RRM"/>
    <property type="match status" value="1"/>
</dbReference>
<feature type="region of interest" description="Disordered" evidence="8">
    <location>
        <begin position="243"/>
        <end position="324"/>
    </location>
</feature>
<dbReference type="PROSITE" id="PS50158">
    <property type="entry name" value="ZF_CCHC"/>
    <property type="match status" value="1"/>
</dbReference>
<feature type="region of interest" description="Disordered" evidence="8">
    <location>
        <begin position="337"/>
        <end position="520"/>
    </location>
</feature>
<dbReference type="GO" id="GO:0005634">
    <property type="term" value="C:nucleus"/>
    <property type="evidence" value="ECO:0007669"/>
    <property type="project" value="UniProtKB-SubCell"/>
</dbReference>